<evidence type="ECO:0000259" key="10">
    <source>
        <dbReference type="Pfam" id="PF00590"/>
    </source>
</evidence>
<evidence type="ECO:0000256" key="6">
    <source>
        <dbReference type="ARBA" id="ARBA00022691"/>
    </source>
</evidence>
<evidence type="ECO:0000256" key="8">
    <source>
        <dbReference type="RuleBase" id="RU003960"/>
    </source>
</evidence>
<evidence type="ECO:0000256" key="9">
    <source>
        <dbReference type="SAM" id="MobiDB-lite"/>
    </source>
</evidence>
<dbReference type="InterPro" id="IPR000878">
    <property type="entry name" value="4pyrrol_Mease"/>
</dbReference>
<feature type="domain" description="Tetrapyrrole methylase" evidence="10">
    <location>
        <begin position="36"/>
        <end position="251"/>
    </location>
</feature>
<keyword evidence="5 8" id="KW-0808">Transferase</keyword>
<accession>A0ABS1CHI0</accession>
<gene>
    <name evidence="11" type="ORF">CKO31_10530</name>
</gene>
<dbReference type="NCBIfam" id="NF004647">
    <property type="entry name" value="PRK05990.1"/>
    <property type="match status" value="1"/>
</dbReference>
<protein>
    <submittedName>
        <fullName evidence="11">Precorrin-2 C(20)-methyltransferase</fullName>
    </submittedName>
</protein>
<feature type="region of interest" description="Disordered" evidence="9">
    <location>
        <begin position="1"/>
        <end position="27"/>
    </location>
</feature>
<proteinExistence type="inferred from homology"/>
<dbReference type="InterPro" id="IPR035996">
    <property type="entry name" value="4pyrrol_Methylase_sf"/>
</dbReference>
<dbReference type="Gene3D" id="3.30.950.10">
    <property type="entry name" value="Methyltransferase, Cobalt-precorrin-4 Transmethylase, Domain 2"/>
    <property type="match status" value="1"/>
</dbReference>
<name>A0ABS1CHI0_9GAMM</name>
<dbReference type="InterPro" id="IPR003043">
    <property type="entry name" value="Uropor_MeTrfase_CS"/>
</dbReference>
<dbReference type="PANTHER" id="PTHR43467">
    <property type="entry name" value="COBALT-PRECORRIN-2 C(20)-METHYLTRANSFERASE"/>
    <property type="match status" value="1"/>
</dbReference>
<dbReference type="InterPro" id="IPR006364">
    <property type="entry name" value="CobI/CbiL/CobIJ_dom"/>
</dbReference>
<dbReference type="PIRSF" id="PIRSF036427">
    <property type="entry name" value="Precrrn-2_mtase"/>
    <property type="match status" value="1"/>
</dbReference>
<keyword evidence="3" id="KW-0169">Cobalamin biosynthesis</keyword>
<keyword evidence="4 8" id="KW-0489">Methyltransferase</keyword>
<dbReference type="PROSITE" id="PS00840">
    <property type="entry name" value="SUMT_2"/>
    <property type="match status" value="1"/>
</dbReference>
<evidence type="ECO:0000313" key="11">
    <source>
        <dbReference type="EMBL" id="MBK1631168.1"/>
    </source>
</evidence>
<comment type="pathway">
    <text evidence="1">Cofactor biosynthesis; adenosylcobalamin biosynthesis.</text>
</comment>
<organism evidence="11 12">
    <name type="scientific">Thiohalocapsa halophila</name>
    <dbReference type="NCBI Taxonomy" id="69359"/>
    <lineage>
        <taxon>Bacteria</taxon>
        <taxon>Pseudomonadati</taxon>
        <taxon>Pseudomonadota</taxon>
        <taxon>Gammaproteobacteria</taxon>
        <taxon>Chromatiales</taxon>
        <taxon>Chromatiaceae</taxon>
        <taxon>Thiohalocapsa</taxon>
    </lineage>
</organism>
<evidence type="ECO:0000256" key="1">
    <source>
        <dbReference type="ARBA" id="ARBA00004953"/>
    </source>
</evidence>
<dbReference type="PANTHER" id="PTHR43467:SF2">
    <property type="entry name" value="COBALT-PRECORRIN-2 C(20)-METHYLTRANSFERASE"/>
    <property type="match status" value="1"/>
</dbReference>
<comment type="caution">
    <text evidence="11">The sequence shown here is derived from an EMBL/GenBank/DDBJ whole genome shotgun (WGS) entry which is preliminary data.</text>
</comment>
<keyword evidence="12" id="KW-1185">Reference proteome</keyword>
<evidence type="ECO:0000256" key="7">
    <source>
        <dbReference type="PIRNR" id="PIRNR036427"/>
    </source>
</evidence>
<feature type="compositionally biased region" description="Basic and acidic residues" evidence="9">
    <location>
        <begin position="1"/>
        <end position="12"/>
    </location>
</feature>
<dbReference type="SUPFAM" id="SSF53790">
    <property type="entry name" value="Tetrapyrrole methylase"/>
    <property type="match status" value="1"/>
</dbReference>
<dbReference type="InterPro" id="IPR014777">
    <property type="entry name" value="4pyrrole_Mease_sub1"/>
</dbReference>
<evidence type="ECO:0000256" key="3">
    <source>
        <dbReference type="ARBA" id="ARBA00022573"/>
    </source>
</evidence>
<dbReference type="RefSeq" id="WP_200236931.1">
    <property type="nucleotide sequence ID" value="NZ_NRRV01000022.1"/>
</dbReference>
<dbReference type="InterPro" id="IPR014776">
    <property type="entry name" value="4pyrrole_Mease_sub2"/>
</dbReference>
<dbReference type="CDD" id="cd11645">
    <property type="entry name" value="Precorrin_2_C20_MT"/>
    <property type="match status" value="1"/>
</dbReference>
<evidence type="ECO:0000256" key="5">
    <source>
        <dbReference type="ARBA" id="ARBA00022679"/>
    </source>
</evidence>
<dbReference type="Proteomes" id="UP000748752">
    <property type="component" value="Unassembled WGS sequence"/>
</dbReference>
<dbReference type="EMBL" id="NRRV01000022">
    <property type="protein sequence ID" value="MBK1631168.1"/>
    <property type="molecule type" value="Genomic_DNA"/>
</dbReference>
<dbReference type="Pfam" id="PF00590">
    <property type="entry name" value="TP_methylase"/>
    <property type="match status" value="1"/>
</dbReference>
<reference evidence="11 12" key="1">
    <citation type="journal article" date="2020" name="Microorganisms">
        <title>Osmotic Adaptation and Compatible Solute Biosynthesis of Phototrophic Bacteria as Revealed from Genome Analyses.</title>
        <authorList>
            <person name="Imhoff J.F."/>
            <person name="Rahn T."/>
            <person name="Kunzel S."/>
            <person name="Keller A."/>
            <person name="Neulinger S.C."/>
        </authorList>
    </citation>
    <scope>NUCLEOTIDE SEQUENCE [LARGE SCALE GENOMIC DNA]</scope>
    <source>
        <strain evidence="11 12">DSM 6210</strain>
    </source>
</reference>
<sequence>MSPFDARPDGPSHRQSGAPAADGARGGTPEQALGRLFGIGVGPGDPELLTLKALRLLRAAPVVAYYAGPRKRGNAYTTVEEHLRADQILLPLVYPVTGRIPAPPFDYEGTMRRFYDRAADLVAGHLAAGRDVAALCEGDPFFYGSFMYLHDRLAGRFRAEVVPGVCSVVASAAAVGTPLVYRDQSMLVLAGTLPEAELERRLADADAAAIMKLGSNFEKVRRVLTRLGLAHRALYVERATMHGERIVPLAEIDPASVPYFSMLLLPGEQWQGA</sequence>
<evidence type="ECO:0000256" key="2">
    <source>
        <dbReference type="ARBA" id="ARBA00005879"/>
    </source>
</evidence>
<keyword evidence="6" id="KW-0949">S-adenosyl-L-methionine</keyword>
<evidence type="ECO:0000256" key="4">
    <source>
        <dbReference type="ARBA" id="ARBA00022603"/>
    </source>
</evidence>
<dbReference type="Gene3D" id="3.40.1010.10">
    <property type="entry name" value="Cobalt-precorrin-4 Transmethylase, Domain 1"/>
    <property type="match status" value="1"/>
</dbReference>
<comment type="similarity">
    <text evidence="2 7 8">Belongs to the precorrin methyltransferase family.</text>
</comment>
<evidence type="ECO:0000313" key="12">
    <source>
        <dbReference type="Proteomes" id="UP000748752"/>
    </source>
</evidence>
<dbReference type="NCBIfam" id="TIGR01467">
    <property type="entry name" value="cobI_cbiL"/>
    <property type="match status" value="1"/>
</dbReference>
<dbReference type="InterPro" id="IPR012382">
    <property type="entry name" value="CobI/CbiL"/>
</dbReference>